<protein>
    <recommendedName>
        <fullName evidence="3 11">Quinolinate synthase</fullName>
        <ecNumber evidence="3 11">2.5.1.72</ecNumber>
    </recommendedName>
</protein>
<dbReference type="NCBIfam" id="TIGR00550">
    <property type="entry name" value="nadA"/>
    <property type="match status" value="1"/>
</dbReference>
<dbReference type="PANTHER" id="PTHR30573:SF0">
    <property type="entry name" value="QUINOLINATE SYNTHASE, CHLOROPLASTIC"/>
    <property type="match status" value="1"/>
</dbReference>
<dbReference type="GO" id="GO:0034628">
    <property type="term" value="P:'de novo' NAD+ biosynthetic process from L-aspartate"/>
    <property type="evidence" value="ECO:0007669"/>
    <property type="project" value="TreeGrafter"/>
</dbReference>
<dbReference type="NCBIfam" id="NF006878">
    <property type="entry name" value="PRK09375.1-2"/>
    <property type="match status" value="1"/>
</dbReference>
<keyword evidence="8" id="KW-0479">Metal-binding</keyword>
<keyword evidence="7 12" id="KW-0808">Transferase</keyword>
<dbReference type="EC" id="2.5.1.72" evidence="3 11"/>
<dbReference type="NCBIfam" id="NF006877">
    <property type="entry name" value="PRK09375.1-1"/>
    <property type="match status" value="1"/>
</dbReference>
<comment type="caution">
    <text evidence="12">The sequence shown here is derived from an EMBL/GenBank/DDBJ whole genome shotgun (WGS) entry which is preliminary data.</text>
</comment>
<dbReference type="FunFam" id="3.40.50.10800:FF:000003">
    <property type="entry name" value="Quinolinate synthase A"/>
    <property type="match status" value="1"/>
</dbReference>
<dbReference type="PANTHER" id="PTHR30573">
    <property type="entry name" value="QUINOLINATE SYNTHETASE A"/>
    <property type="match status" value="1"/>
</dbReference>
<dbReference type="SUPFAM" id="SSF142754">
    <property type="entry name" value="NadA-like"/>
    <property type="match status" value="1"/>
</dbReference>
<dbReference type="Proteomes" id="UP000770889">
    <property type="component" value="Unassembled WGS sequence"/>
</dbReference>
<keyword evidence="5" id="KW-0963">Cytoplasm</keyword>
<evidence type="ECO:0000256" key="3">
    <source>
        <dbReference type="ARBA" id="ARBA00012669"/>
    </source>
</evidence>
<dbReference type="GO" id="GO:0046872">
    <property type="term" value="F:metal ion binding"/>
    <property type="evidence" value="ECO:0007669"/>
    <property type="project" value="UniProtKB-KW"/>
</dbReference>
<organism evidence="12 13">
    <name type="scientific">Candidatus Thiodiazotropha taylori</name>
    <dbReference type="NCBI Taxonomy" id="2792791"/>
    <lineage>
        <taxon>Bacteria</taxon>
        <taxon>Pseudomonadati</taxon>
        <taxon>Pseudomonadota</taxon>
        <taxon>Gammaproteobacteria</taxon>
        <taxon>Chromatiales</taxon>
        <taxon>Sedimenticolaceae</taxon>
        <taxon>Candidatus Thiodiazotropha</taxon>
    </lineage>
</organism>
<evidence type="ECO:0000256" key="4">
    <source>
        <dbReference type="ARBA" id="ARBA00022485"/>
    </source>
</evidence>
<evidence type="ECO:0000256" key="9">
    <source>
        <dbReference type="ARBA" id="ARBA00023004"/>
    </source>
</evidence>
<dbReference type="GO" id="GO:0051539">
    <property type="term" value="F:4 iron, 4 sulfur cluster binding"/>
    <property type="evidence" value="ECO:0007669"/>
    <property type="project" value="UniProtKB-KW"/>
</dbReference>
<dbReference type="GO" id="GO:0005829">
    <property type="term" value="C:cytosol"/>
    <property type="evidence" value="ECO:0007669"/>
    <property type="project" value="TreeGrafter"/>
</dbReference>
<proteinExistence type="predicted"/>
<comment type="pathway">
    <text evidence="2">Cofactor biosynthesis; NAD(+) biosynthesis; quinolinate from iminoaspartate: step 1/1.</text>
</comment>
<evidence type="ECO:0000256" key="7">
    <source>
        <dbReference type="ARBA" id="ARBA00022679"/>
    </source>
</evidence>
<keyword evidence="9" id="KW-0408">Iron</keyword>
<dbReference type="Gene3D" id="3.40.50.10800">
    <property type="entry name" value="NadA-like"/>
    <property type="match status" value="3"/>
</dbReference>
<evidence type="ECO:0000256" key="8">
    <source>
        <dbReference type="ARBA" id="ARBA00022723"/>
    </source>
</evidence>
<comment type="cofactor">
    <cofactor evidence="1">
        <name>[4Fe-4S] cluster</name>
        <dbReference type="ChEBI" id="CHEBI:49883"/>
    </cofactor>
</comment>
<keyword evidence="6" id="KW-0662">Pyridine nucleotide biosynthesis</keyword>
<evidence type="ECO:0000256" key="2">
    <source>
        <dbReference type="ARBA" id="ARBA00005065"/>
    </source>
</evidence>
<dbReference type="EMBL" id="JAHHGM010000002">
    <property type="protein sequence ID" value="MBT2987917.1"/>
    <property type="molecule type" value="Genomic_DNA"/>
</dbReference>
<gene>
    <name evidence="12" type="primary">nadA</name>
    <name evidence="12" type="ORF">KME65_03045</name>
</gene>
<accession>A0A944QSD3</accession>
<evidence type="ECO:0000313" key="12">
    <source>
        <dbReference type="EMBL" id="MBT2987917.1"/>
    </source>
</evidence>
<evidence type="ECO:0000256" key="1">
    <source>
        <dbReference type="ARBA" id="ARBA00001966"/>
    </source>
</evidence>
<evidence type="ECO:0000256" key="10">
    <source>
        <dbReference type="ARBA" id="ARBA00023014"/>
    </source>
</evidence>
<keyword evidence="4" id="KW-0004">4Fe-4S</keyword>
<evidence type="ECO:0000256" key="11">
    <source>
        <dbReference type="NCBIfam" id="TIGR00550"/>
    </source>
</evidence>
<dbReference type="Pfam" id="PF02445">
    <property type="entry name" value="NadA"/>
    <property type="match status" value="1"/>
</dbReference>
<sequence length="354" mass="38536">MNPQALNLPKIEVPEHPQWPALSDPEKQALKARIRQKLEEQDAVLVAHYYTDAELQALAEESGGCVADSLEMARFGAAQSAQTLVVCGVRFMGETSKILNPEKRVIMPDLGATCSLDEGCPADQFTAFCDAHPDHTVVVYANTSAEVKARSDWVVTSGIALPIVNHLAEAGKKILWGPDRHLGSYVQRLTGAEMLMWPGSCVVHEEFKAVALERIRRLHPDAAVLVHPESPENVIEQADVVGSTTALIKAVSEMENREFIVATDGGIFYKMQQMAPDKVLIEAPTAGEGATCVSCAHCPWMGMNALQNLEQVLDSGENEIHIDEAVRIRAVIPIQRMLDFAAQQGIGIKDKGNA</sequence>
<name>A0A944QSD3_9GAMM</name>
<dbReference type="GO" id="GO:0008987">
    <property type="term" value="F:quinolinate synthetase A activity"/>
    <property type="evidence" value="ECO:0007669"/>
    <property type="project" value="UniProtKB-UniRule"/>
</dbReference>
<evidence type="ECO:0000256" key="6">
    <source>
        <dbReference type="ARBA" id="ARBA00022642"/>
    </source>
</evidence>
<dbReference type="AlphaFoldDB" id="A0A944QSD3"/>
<dbReference type="InterPro" id="IPR003473">
    <property type="entry name" value="NadA"/>
</dbReference>
<keyword evidence="10" id="KW-0411">Iron-sulfur</keyword>
<dbReference type="InterPro" id="IPR036094">
    <property type="entry name" value="NadA_sf"/>
</dbReference>
<evidence type="ECO:0000256" key="5">
    <source>
        <dbReference type="ARBA" id="ARBA00022490"/>
    </source>
</evidence>
<reference evidence="12 13" key="1">
    <citation type="submission" date="2021-05" db="EMBL/GenBank/DDBJ databases">
        <title>Genetic and Functional Diversity in Clade A Lucinid endosymbionts from the Bahamas.</title>
        <authorList>
            <person name="Giani N.M."/>
            <person name="Engel A.S."/>
            <person name="Campbell B.J."/>
        </authorList>
    </citation>
    <scope>NUCLEOTIDE SEQUENCE [LARGE SCALE GENOMIC DNA]</scope>
    <source>
        <strain evidence="12">LUC16012Gg_MoonRockCtena</strain>
    </source>
</reference>
<evidence type="ECO:0000313" key="13">
    <source>
        <dbReference type="Proteomes" id="UP000770889"/>
    </source>
</evidence>